<dbReference type="RefSeq" id="XP_014467353.1">
    <property type="nucleotide sequence ID" value="XM_014611867.1"/>
</dbReference>
<dbReference type="PANTHER" id="PTHR23248:SF9">
    <property type="entry name" value="PHOSPHOLIPID SCRAMBLASE"/>
    <property type="match status" value="1"/>
</dbReference>
<dbReference type="AlphaFoldDB" id="A0A6P3WMM9"/>
<dbReference type="RefSeq" id="XP_014467350.1">
    <property type="nucleotide sequence ID" value="XM_014611864.1"/>
</dbReference>
<sequence length="267" mass="29751">MSNPYAAIYPPSGKGHPDAQQPIATAPPPGMFPVSQPHPNAAVTPQGGWSPPNTIYPSGLEYLMGLDYLFVNQKVELLEVFTGFETKNRYAIMDVTGKPVFYAAEESDVCSRLCLGSARPCDFSVVDLNGREVLRMSRPFRCDSCCCPCCLQIMEIYSGNLLLGTVTQEWSLWRPTFTVRDATGNPVLIIKGPIIRFCIEVVFKVKSLDEKQNVGVIQKNWGGFSRELFTDADRFGVQFPRDLDVKIKAVLLGACLLLDFMYFENRS</sequence>
<dbReference type="GO" id="GO:0005886">
    <property type="term" value="C:plasma membrane"/>
    <property type="evidence" value="ECO:0007669"/>
    <property type="project" value="TreeGrafter"/>
</dbReference>
<dbReference type="OrthoDB" id="191150at2759"/>
<evidence type="ECO:0000313" key="8">
    <source>
        <dbReference type="RefSeq" id="XP_014467353.1"/>
    </source>
</evidence>
<evidence type="ECO:0000313" key="4">
    <source>
        <dbReference type="RefSeq" id="XP_014467349.1"/>
    </source>
</evidence>
<accession>A0A6P3WMM9</accession>
<evidence type="ECO:0000256" key="1">
    <source>
        <dbReference type="ARBA" id="ARBA00005350"/>
    </source>
</evidence>
<name>A0A6P3WMM9_DINQU</name>
<dbReference type="RefSeq" id="XP_014467352.1">
    <property type="nucleotide sequence ID" value="XM_014611866.1"/>
</dbReference>
<dbReference type="RefSeq" id="XP_014467349.1">
    <property type="nucleotide sequence ID" value="XM_014611863.1"/>
</dbReference>
<keyword evidence="3" id="KW-1185">Reference proteome</keyword>
<comment type="similarity">
    <text evidence="1 2">Belongs to the phospholipid scramblase family.</text>
</comment>
<keyword evidence="2" id="KW-0106">Calcium</keyword>
<dbReference type="GeneID" id="106740632"/>
<dbReference type="GO" id="GO:0017128">
    <property type="term" value="F:phospholipid scramblase activity"/>
    <property type="evidence" value="ECO:0007669"/>
    <property type="project" value="InterPro"/>
</dbReference>
<comment type="cofactor">
    <cofactor evidence="2">
        <name>Ca(2+)</name>
        <dbReference type="ChEBI" id="CHEBI:29108"/>
    </cofactor>
</comment>
<dbReference type="Proteomes" id="UP000515204">
    <property type="component" value="Unplaced"/>
</dbReference>
<dbReference type="PANTHER" id="PTHR23248">
    <property type="entry name" value="PHOSPHOLIPID SCRAMBLASE-RELATED"/>
    <property type="match status" value="1"/>
</dbReference>
<reference evidence="4 5" key="1">
    <citation type="submission" date="2025-04" db="UniProtKB">
        <authorList>
            <consortium name="RefSeq"/>
        </authorList>
    </citation>
    <scope>IDENTIFICATION</scope>
</reference>
<comment type="function">
    <text evidence="2">May mediate accelerated ATP-independent bidirectional transbilayer migration of phospholipids upon binding calcium ions that results in a loss of phospholipid asymmetry in the plasma membrane.</text>
</comment>
<dbReference type="RefSeq" id="XP_014467351.1">
    <property type="nucleotide sequence ID" value="XM_014611865.1"/>
</dbReference>
<gene>
    <name evidence="4 5 6 7 8" type="primary">LOC106740632</name>
</gene>
<protein>
    <recommendedName>
        <fullName evidence="2">Phospholipid scramblase</fullName>
    </recommendedName>
</protein>
<evidence type="ECO:0000313" key="5">
    <source>
        <dbReference type="RefSeq" id="XP_014467350.1"/>
    </source>
</evidence>
<dbReference type="KEGG" id="dqu:106740632"/>
<dbReference type="InterPro" id="IPR005552">
    <property type="entry name" value="Scramblase"/>
</dbReference>
<proteinExistence type="inferred from homology"/>
<evidence type="ECO:0000313" key="7">
    <source>
        <dbReference type="RefSeq" id="XP_014467352.1"/>
    </source>
</evidence>
<organism evidence="3 5">
    <name type="scientific">Dinoponera quadriceps</name>
    <name type="common">South American ant</name>
    <dbReference type="NCBI Taxonomy" id="609295"/>
    <lineage>
        <taxon>Eukaryota</taxon>
        <taxon>Metazoa</taxon>
        <taxon>Ecdysozoa</taxon>
        <taxon>Arthropoda</taxon>
        <taxon>Hexapoda</taxon>
        <taxon>Insecta</taxon>
        <taxon>Pterygota</taxon>
        <taxon>Neoptera</taxon>
        <taxon>Endopterygota</taxon>
        <taxon>Hymenoptera</taxon>
        <taxon>Apocrita</taxon>
        <taxon>Aculeata</taxon>
        <taxon>Formicoidea</taxon>
        <taxon>Formicidae</taxon>
        <taxon>Ponerinae</taxon>
        <taxon>Ponerini</taxon>
        <taxon>Dinoponera</taxon>
    </lineage>
</organism>
<dbReference type="SUPFAM" id="SSF54518">
    <property type="entry name" value="Tubby C-terminal domain-like"/>
    <property type="match status" value="1"/>
</dbReference>
<keyword evidence="2" id="KW-0564">Palmitate</keyword>
<evidence type="ECO:0000313" key="6">
    <source>
        <dbReference type="RefSeq" id="XP_014467351.1"/>
    </source>
</evidence>
<dbReference type="InterPro" id="IPR025659">
    <property type="entry name" value="Tubby-like_C"/>
</dbReference>
<evidence type="ECO:0000256" key="2">
    <source>
        <dbReference type="RuleBase" id="RU363116"/>
    </source>
</evidence>
<dbReference type="Pfam" id="PF03803">
    <property type="entry name" value="Scramblase"/>
    <property type="match status" value="1"/>
</dbReference>
<evidence type="ECO:0000313" key="3">
    <source>
        <dbReference type="Proteomes" id="UP000515204"/>
    </source>
</evidence>
<keyword evidence="2" id="KW-0449">Lipoprotein</keyword>